<dbReference type="Pfam" id="PF07690">
    <property type="entry name" value="MFS_1"/>
    <property type="match status" value="1"/>
</dbReference>
<keyword evidence="3" id="KW-1133">Transmembrane helix</keyword>
<feature type="transmembrane region" description="Helical" evidence="3">
    <location>
        <begin position="208"/>
        <end position="231"/>
    </location>
</feature>
<keyword evidence="5" id="KW-1185">Reference proteome</keyword>
<feature type="transmembrane region" description="Helical" evidence="3">
    <location>
        <begin position="14"/>
        <end position="33"/>
    </location>
</feature>
<dbReference type="InterPro" id="IPR050327">
    <property type="entry name" value="Proton-linked_MCT"/>
</dbReference>
<keyword evidence="3" id="KW-0812">Transmembrane</keyword>
<evidence type="ECO:0000256" key="3">
    <source>
        <dbReference type="SAM" id="Phobius"/>
    </source>
</evidence>
<dbReference type="PANTHER" id="PTHR11360">
    <property type="entry name" value="MONOCARBOXYLATE TRANSPORTER"/>
    <property type="match status" value="1"/>
</dbReference>
<keyword evidence="3" id="KW-0472">Membrane</keyword>
<evidence type="ECO:0000313" key="4">
    <source>
        <dbReference type="EMBL" id="PMD42687.1"/>
    </source>
</evidence>
<dbReference type="AlphaFoldDB" id="A0A2J6RVZ5"/>
<feature type="transmembrane region" description="Helical" evidence="3">
    <location>
        <begin position="339"/>
        <end position="360"/>
    </location>
</feature>
<accession>A0A2J6RVZ5</accession>
<dbReference type="InterPro" id="IPR036259">
    <property type="entry name" value="MFS_trans_sf"/>
</dbReference>
<proteinExistence type="inferred from homology"/>
<dbReference type="PANTHER" id="PTHR11360:SF287">
    <property type="entry name" value="MFS MONOCARBOXYLATE TRANSPORTER"/>
    <property type="match status" value="1"/>
</dbReference>
<dbReference type="InterPro" id="IPR011701">
    <property type="entry name" value="MFS"/>
</dbReference>
<evidence type="ECO:0000256" key="1">
    <source>
        <dbReference type="ARBA" id="ARBA00004141"/>
    </source>
</evidence>
<feature type="transmembrane region" description="Helical" evidence="3">
    <location>
        <begin position="103"/>
        <end position="123"/>
    </location>
</feature>
<comment type="similarity">
    <text evidence="2">Belongs to the major facilitator superfamily. Monocarboxylate porter (TC 2.A.1.13) family.</text>
</comment>
<dbReference type="Proteomes" id="UP000235786">
    <property type="component" value="Unassembled WGS sequence"/>
</dbReference>
<feature type="transmembrane region" description="Helical" evidence="3">
    <location>
        <begin position="71"/>
        <end position="91"/>
    </location>
</feature>
<feature type="transmembrane region" description="Helical" evidence="3">
    <location>
        <begin position="238"/>
        <end position="258"/>
    </location>
</feature>
<feature type="transmembrane region" description="Helical" evidence="3">
    <location>
        <begin position="39"/>
        <end position="59"/>
    </location>
</feature>
<dbReference type="GO" id="GO:0016020">
    <property type="term" value="C:membrane"/>
    <property type="evidence" value="ECO:0007669"/>
    <property type="project" value="UniProtKB-SubCell"/>
</dbReference>
<feature type="transmembrane region" description="Helical" evidence="3">
    <location>
        <begin position="309"/>
        <end position="327"/>
    </location>
</feature>
<gene>
    <name evidence="4" type="ORF">L207DRAFT_581339</name>
</gene>
<dbReference type="Gene3D" id="1.20.1250.20">
    <property type="entry name" value="MFS general substrate transporter like domains"/>
    <property type="match status" value="2"/>
</dbReference>
<organism evidence="4 5">
    <name type="scientific">Hyaloscypha variabilis (strain UAMH 11265 / GT02V1 / F)</name>
    <name type="common">Meliniomyces variabilis</name>
    <dbReference type="NCBI Taxonomy" id="1149755"/>
    <lineage>
        <taxon>Eukaryota</taxon>
        <taxon>Fungi</taxon>
        <taxon>Dikarya</taxon>
        <taxon>Ascomycota</taxon>
        <taxon>Pezizomycotina</taxon>
        <taxon>Leotiomycetes</taxon>
        <taxon>Helotiales</taxon>
        <taxon>Hyaloscyphaceae</taxon>
        <taxon>Hyaloscypha</taxon>
        <taxon>Hyaloscypha variabilis</taxon>
    </lineage>
</organism>
<evidence type="ECO:0000256" key="2">
    <source>
        <dbReference type="ARBA" id="ARBA00006727"/>
    </source>
</evidence>
<dbReference type="OrthoDB" id="2213137at2759"/>
<dbReference type="GO" id="GO:0022857">
    <property type="term" value="F:transmembrane transporter activity"/>
    <property type="evidence" value="ECO:0007669"/>
    <property type="project" value="InterPro"/>
</dbReference>
<dbReference type="SUPFAM" id="SSF103473">
    <property type="entry name" value="MFS general substrate transporter"/>
    <property type="match status" value="1"/>
</dbReference>
<comment type="subcellular location">
    <subcellularLocation>
        <location evidence="1">Membrane</location>
        <topology evidence="1">Multi-pass membrane protein</topology>
    </subcellularLocation>
</comment>
<sequence length="369" mass="40386">MSPFITRFPAYRKYCIWSGWLICILSLVGSSFSSLLWHFILTQGVLFSIGFLILYYPLLSMLNEWWIERRGFAYGILFGCGGIFGLLLPILLEKSLNRFGSQWTLQGFALLILVLVGPILPLLKARTSPTLEAPDVEKSVDALTSQKKPSSHGLDLNPTATTGTFETAALSKVAFTAISFSNIFQGLVFFLPIFFIPEYATTIGLSTLQGTIILSMTNVTTMVSQIGLGYIADRCDPLILMFGSTFLSALATVFLWGLSKAFPAFLLFGMLYGLFAGGYSVLYCRFATSLTSHLPTQTWLYSIFESQRGMVIIAGGIMSGTMVGGNVDLEMYGAGSYENLILAIGISLPASSLGGVGWFFRGRTISLFR</sequence>
<evidence type="ECO:0000313" key="5">
    <source>
        <dbReference type="Proteomes" id="UP000235786"/>
    </source>
</evidence>
<feature type="transmembrane region" description="Helical" evidence="3">
    <location>
        <begin position="264"/>
        <end position="288"/>
    </location>
</feature>
<protein>
    <submittedName>
        <fullName evidence="4">MFS general substrate transporter</fullName>
    </submittedName>
</protein>
<reference evidence="4 5" key="1">
    <citation type="submission" date="2016-04" db="EMBL/GenBank/DDBJ databases">
        <title>A degradative enzymes factory behind the ericoid mycorrhizal symbiosis.</title>
        <authorList>
            <consortium name="DOE Joint Genome Institute"/>
            <person name="Martino E."/>
            <person name="Morin E."/>
            <person name="Grelet G."/>
            <person name="Kuo A."/>
            <person name="Kohler A."/>
            <person name="Daghino S."/>
            <person name="Barry K."/>
            <person name="Choi C."/>
            <person name="Cichocki N."/>
            <person name="Clum A."/>
            <person name="Copeland A."/>
            <person name="Hainaut M."/>
            <person name="Haridas S."/>
            <person name="Labutti K."/>
            <person name="Lindquist E."/>
            <person name="Lipzen A."/>
            <person name="Khouja H.-R."/>
            <person name="Murat C."/>
            <person name="Ohm R."/>
            <person name="Olson A."/>
            <person name="Spatafora J."/>
            <person name="Veneault-Fourrey C."/>
            <person name="Henrissat B."/>
            <person name="Grigoriev I."/>
            <person name="Martin F."/>
            <person name="Perotto S."/>
        </authorList>
    </citation>
    <scope>NUCLEOTIDE SEQUENCE [LARGE SCALE GENOMIC DNA]</scope>
    <source>
        <strain evidence="4 5">F</strain>
    </source>
</reference>
<dbReference type="EMBL" id="KZ613943">
    <property type="protein sequence ID" value="PMD42687.1"/>
    <property type="molecule type" value="Genomic_DNA"/>
</dbReference>
<name>A0A2J6RVZ5_HYAVF</name>
<feature type="transmembrane region" description="Helical" evidence="3">
    <location>
        <begin position="173"/>
        <end position="196"/>
    </location>
</feature>